<comment type="cofactor">
    <cofactor evidence="17">
        <name>Zn(2+)</name>
        <dbReference type="ChEBI" id="CHEBI:29105"/>
    </cofactor>
    <text evidence="17">Binds 2 Zn(2+) ions per subunit.</text>
</comment>
<dbReference type="GO" id="GO:0005615">
    <property type="term" value="C:extracellular space"/>
    <property type="evidence" value="ECO:0007669"/>
    <property type="project" value="TreeGrafter"/>
</dbReference>
<dbReference type="GO" id="GO:0004222">
    <property type="term" value="F:metalloendopeptidase activity"/>
    <property type="evidence" value="ECO:0007669"/>
    <property type="project" value="InterPro"/>
</dbReference>
<dbReference type="SMART" id="SM00235">
    <property type="entry name" value="ZnMc"/>
    <property type="match status" value="1"/>
</dbReference>
<reference evidence="21" key="1">
    <citation type="submission" date="2025-08" db="UniProtKB">
        <authorList>
            <consortium name="Ensembl"/>
        </authorList>
    </citation>
    <scope>IDENTIFICATION</scope>
</reference>
<dbReference type="GO" id="GO:0008270">
    <property type="term" value="F:zinc ion binding"/>
    <property type="evidence" value="ECO:0007669"/>
    <property type="project" value="InterPro"/>
</dbReference>
<evidence type="ECO:0000256" key="19">
    <source>
        <dbReference type="SAM" id="SignalP"/>
    </source>
</evidence>
<feature type="binding site" evidence="17">
    <location>
        <position position="219"/>
    </location>
    <ligand>
        <name>Zn(2+)</name>
        <dbReference type="ChEBI" id="CHEBI:29105"/>
        <label>2</label>
        <note>catalytic</note>
    </ligand>
</feature>
<dbReference type="InterPro" id="IPR021190">
    <property type="entry name" value="Pept_M10A"/>
</dbReference>
<evidence type="ECO:0000256" key="6">
    <source>
        <dbReference type="ARBA" id="ARBA00022723"/>
    </source>
</evidence>
<evidence type="ECO:0000256" key="11">
    <source>
        <dbReference type="ARBA" id="ARBA00023049"/>
    </source>
</evidence>
<evidence type="ECO:0000256" key="17">
    <source>
        <dbReference type="PIRSR" id="PIRSR621190-2"/>
    </source>
</evidence>
<keyword evidence="3" id="KW-0964">Secreted</keyword>
<keyword evidence="14" id="KW-1015">Disulfide bond</keyword>
<sequence length="263" mass="30160">MKNILICATVFLPSLFAIPIDPGSADGPSAEDAKLLQVYLDKFFPTYFKDGRSLQERLREMQEYFHLAVTGKMDKDTLNVMKQPRCGVSDVSERHKATRIWNKQVLTYRINNYTPDLPRSMVDKTIARAFRVWSDVTPLMFQKVFRRADIEIFFAHGAHGDNHSFDGRGNVLAHAYFPGPGIGGDTHFDEAEKWSEYNKEVNLFLVAAHEFGHALGLSHSNVAGSLMFPSYTYSKPQFFRLPNNDRQRIQRLYGKYNQLNKSQ</sequence>
<dbReference type="AlphaFoldDB" id="A0A8C5S5L0"/>
<evidence type="ECO:0000256" key="5">
    <source>
        <dbReference type="ARBA" id="ARBA00022670"/>
    </source>
</evidence>
<evidence type="ECO:0000313" key="22">
    <source>
        <dbReference type="Proteomes" id="UP000694406"/>
    </source>
</evidence>
<reference evidence="21" key="2">
    <citation type="submission" date="2025-09" db="UniProtKB">
        <authorList>
            <consortium name="Ensembl"/>
        </authorList>
    </citation>
    <scope>IDENTIFICATION</scope>
</reference>
<evidence type="ECO:0000256" key="13">
    <source>
        <dbReference type="ARBA" id="ARBA00023145"/>
    </source>
</evidence>
<evidence type="ECO:0000256" key="3">
    <source>
        <dbReference type="ARBA" id="ARBA00022525"/>
    </source>
</evidence>
<evidence type="ECO:0000259" key="20">
    <source>
        <dbReference type="SMART" id="SM00235"/>
    </source>
</evidence>
<dbReference type="Pfam" id="PF01471">
    <property type="entry name" value="PG_binding_1"/>
    <property type="match status" value="1"/>
</dbReference>
<dbReference type="SUPFAM" id="SSF55486">
    <property type="entry name" value="Metalloproteases ('zincins'), catalytic domain"/>
    <property type="match status" value="1"/>
</dbReference>
<dbReference type="GO" id="GO:0030574">
    <property type="term" value="P:collagen catabolic process"/>
    <property type="evidence" value="ECO:0007669"/>
    <property type="project" value="UniProtKB-KW"/>
</dbReference>
<feature type="binding site" evidence="17">
    <location>
        <position position="185"/>
    </location>
    <ligand>
        <name>Ca(2+)</name>
        <dbReference type="ChEBI" id="CHEBI:29108"/>
        <label>2</label>
    </ligand>
</feature>
<comment type="cofactor">
    <cofactor evidence="17">
        <name>Ca(2+)</name>
        <dbReference type="ChEBI" id="CHEBI:29108"/>
    </cofactor>
    <text evidence="17">Can bind about 5 Ca(2+) ions per subunit.</text>
</comment>
<feature type="binding site" evidence="17">
    <location>
        <position position="174"/>
    </location>
    <ligand>
        <name>Zn(2+)</name>
        <dbReference type="ChEBI" id="CHEBI:29105"/>
        <label>1</label>
    </ligand>
</feature>
<dbReference type="GO" id="GO:0006508">
    <property type="term" value="P:proteolysis"/>
    <property type="evidence" value="ECO:0007669"/>
    <property type="project" value="UniProtKB-KW"/>
</dbReference>
<dbReference type="InterPro" id="IPR006026">
    <property type="entry name" value="Peptidase_Metallo"/>
</dbReference>
<keyword evidence="7 19" id="KW-0732">Signal</keyword>
<organism evidence="21 22">
    <name type="scientific">Laticauda laticaudata</name>
    <name type="common">Blue-ringed sea krait</name>
    <name type="synonym">Blue-lipped sea krait</name>
    <dbReference type="NCBI Taxonomy" id="8630"/>
    <lineage>
        <taxon>Eukaryota</taxon>
        <taxon>Metazoa</taxon>
        <taxon>Chordata</taxon>
        <taxon>Craniata</taxon>
        <taxon>Vertebrata</taxon>
        <taxon>Euteleostomi</taxon>
        <taxon>Lepidosauria</taxon>
        <taxon>Squamata</taxon>
        <taxon>Bifurcata</taxon>
        <taxon>Unidentata</taxon>
        <taxon>Episquamata</taxon>
        <taxon>Toxicofera</taxon>
        <taxon>Serpentes</taxon>
        <taxon>Colubroidea</taxon>
        <taxon>Elapidae</taxon>
        <taxon>Laticaudinae</taxon>
        <taxon>Laticauda</taxon>
    </lineage>
</organism>
<feature type="binding site" evidence="17">
    <location>
        <position position="209"/>
    </location>
    <ligand>
        <name>Zn(2+)</name>
        <dbReference type="ChEBI" id="CHEBI:29105"/>
        <label>2</label>
        <note>catalytic</note>
    </ligand>
</feature>
<feature type="binding site" evidence="17">
    <location>
        <position position="213"/>
    </location>
    <ligand>
        <name>Zn(2+)</name>
        <dbReference type="ChEBI" id="CHEBI:29105"/>
        <label>2</label>
        <note>catalytic</note>
    </ligand>
</feature>
<feature type="active site" evidence="16">
    <location>
        <position position="210"/>
    </location>
</feature>
<feature type="binding site" evidence="17">
    <location>
        <position position="149"/>
    </location>
    <ligand>
        <name>Ca(2+)</name>
        <dbReference type="ChEBI" id="CHEBI:29108"/>
        <label>2</label>
    </ligand>
</feature>
<evidence type="ECO:0000256" key="4">
    <source>
        <dbReference type="ARBA" id="ARBA00022530"/>
    </source>
</evidence>
<keyword evidence="13" id="KW-0865">Zymogen</keyword>
<dbReference type="GO" id="GO:0031012">
    <property type="term" value="C:extracellular matrix"/>
    <property type="evidence" value="ECO:0007669"/>
    <property type="project" value="InterPro"/>
</dbReference>
<evidence type="ECO:0000256" key="10">
    <source>
        <dbReference type="ARBA" id="ARBA00022837"/>
    </source>
</evidence>
<dbReference type="Proteomes" id="UP000694406">
    <property type="component" value="Unplaced"/>
</dbReference>
<dbReference type="Ensembl" id="ENSLLTT00000012154.1">
    <property type="protein sequence ID" value="ENSLLTP00000011692.1"/>
    <property type="gene ID" value="ENSLLTG00000008996.1"/>
</dbReference>
<evidence type="ECO:0000256" key="16">
    <source>
        <dbReference type="PIRSR" id="PIRSR621190-1"/>
    </source>
</evidence>
<feature type="signal peptide" evidence="19">
    <location>
        <begin position="1"/>
        <end position="25"/>
    </location>
</feature>
<proteinExistence type="inferred from homology"/>
<dbReference type="GeneTree" id="ENSGT00940000154907"/>
<dbReference type="InterPro" id="IPR024079">
    <property type="entry name" value="MetalloPept_cat_dom_sf"/>
</dbReference>
<feature type="binding site" evidence="17">
    <location>
        <position position="227"/>
    </location>
    <ligand>
        <name>Zn(2+)</name>
        <dbReference type="ChEBI" id="CHEBI:29105"/>
        <label>2</label>
        <note>catalytic</note>
    </ligand>
</feature>
<keyword evidence="15" id="KW-0325">Glycoprotein</keyword>
<keyword evidence="22" id="KW-1185">Reference proteome</keyword>
<dbReference type="InterPro" id="IPR001818">
    <property type="entry name" value="Pept_M10_metallopeptidase"/>
</dbReference>
<keyword evidence="5" id="KW-0645">Protease</keyword>
<feature type="binding site" evidence="17">
    <location>
        <position position="167"/>
    </location>
    <ligand>
        <name>Ca(2+)</name>
        <dbReference type="ChEBI" id="CHEBI:29108"/>
        <label>3</label>
    </ligand>
</feature>
<dbReference type="GO" id="GO:0030198">
    <property type="term" value="P:extracellular matrix organization"/>
    <property type="evidence" value="ECO:0007669"/>
    <property type="project" value="TreeGrafter"/>
</dbReference>
<feature type="binding site" evidence="17">
    <location>
        <position position="192"/>
    </location>
    <ligand>
        <name>Ca(2+)</name>
        <dbReference type="ChEBI" id="CHEBI:29108"/>
        <label>3</label>
    </ligand>
</feature>
<feature type="binding site" evidence="17">
    <location>
        <position position="183"/>
    </location>
    <ligand>
        <name>Ca(2+)</name>
        <dbReference type="ChEBI" id="CHEBI:29108"/>
        <label>2</label>
    </ligand>
</feature>
<keyword evidence="4" id="KW-0272">Extracellular matrix</keyword>
<dbReference type="FunFam" id="3.40.390.10:FF:000007">
    <property type="entry name" value="Collagenase 3"/>
    <property type="match status" value="1"/>
</dbReference>
<feature type="binding site" evidence="17">
    <location>
        <position position="192"/>
    </location>
    <ligand>
        <name>Ca(2+)</name>
        <dbReference type="ChEBI" id="CHEBI:29108"/>
        <label>1</label>
    </ligand>
</feature>
<feature type="binding site" evidence="17">
    <location>
        <position position="161"/>
    </location>
    <ligand>
        <name>Zn(2+)</name>
        <dbReference type="ChEBI" id="CHEBI:29105"/>
        <label>1</label>
    </ligand>
</feature>
<feature type="domain" description="Peptidase metallopeptidase" evidence="20">
    <location>
        <begin position="97"/>
        <end position="255"/>
    </location>
</feature>
<feature type="binding site" evidence="17">
    <location>
        <position position="187"/>
    </location>
    <ligand>
        <name>Zn(2+)</name>
        <dbReference type="ChEBI" id="CHEBI:29105"/>
        <label>1</label>
    </ligand>
</feature>
<accession>A0A8C5S5L0</accession>
<dbReference type="CDD" id="cd04278">
    <property type="entry name" value="ZnMc_MMP"/>
    <property type="match status" value="1"/>
</dbReference>
<evidence type="ECO:0000256" key="15">
    <source>
        <dbReference type="ARBA" id="ARBA00023180"/>
    </source>
</evidence>
<keyword evidence="10 17" id="KW-0106">Calcium</keyword>
<protein>
    <recommendedName>
        <fullName evidence="20">Peptidase metallopeptidase domain-containing protein</fullName>
    </recommendedName>
</protein>
<feature type="chain" id="PRO_5034973959" description="Peptidase metallopeptidase domain-containing protein" evidence="19">
    <location>
        <begin position="26"/>
        <end position="263"/>
    </location>
</feature>
<feature type="binding site" evidence="17">
    <location>
        <position position="166"/>
    </location>
    <ligand>
        <name>Ca(2+)</name>
        <dbReference type="ChEBI" id="CHEBI:29108"/>
        <label>3</label>
    </ligand>
</feature>
<keyword evidence="9 17" id="KW-0862">Zinc</keyword>
<feature type="short sequence motif" description="Cysteine switch" evidence="18">
    <location>
        <begin position="84"/>
        <end position="91"/>
    </location>
</feature>
<dbReference type="Pfam" id="PF00413">
    <property type="entry name" value="Peptidase_M10"/>
    <property type="match status" value="1"/>
</dbReference>
<evidence type="ECO:0000256" key="2">
    <source>
        <dbReference type="ARBA" id="ARBA00010370"/>
    </source>
</evidence>
<name>A0A8C5S5L0_LATLA</name>
<dbReference type="PANTHER" id="PTHR10201:SF165">
    <property type="entry name" value="COLLAGENASE 3"/>
    <property type="match status" value="1"/>
</dbReference>
<comment type="subcellular location">
    <subcellularLocation>
        <location evidence="1">Secreted</location>
        <location evidence="1">Extracellular space</location>
        <location evidence="1">Extracellular matrix</location>
    </subcellularLocation>
</comment>
<evidence type="ECO:0000256" key="7">
    <source>
        <dbReference type="ARBA" id="ARBA00022729"/>
    </source>
</evidence>
<dbReference type="InterPro" id="IPR033739">
    <property type="entry name" value="M10A_MMP"/>
</dbReference>
<feature type="binding site" evidence="17">
    <location>
        <position position="189"/>
    </location>
    <ligand>
        <name>Ca(2+)</name>
        <dbReference type="ChEBI" id="CHEBI:29108"/>
        <label>3</label>
    </ligand>
</feature>
<feature type="binding site" evidence="17">
    <location>
        <position position="116"/>
    </location>
    <ligand>
        <name>Ca(2+)</name>
        <dbReference type="ChEBI" id="CHEBI:29108"/>
        <label>1</label>
    </ligand>
</feature>
<dbReference type="SUPFAM" id="SSF47090">
    <property type="entry name" value="PGBD-like"/>
    <property type="match status" value="1"/>
</dbReference>
<keyword evidence="6 17" id="KW-0479">Metal-binding</keyword>
<dbReference type="PANTHER" id="PTHR10201">
    <property type="entry name" value="MATRIX METALLOPROTEINASE"/>
    <property type="match status" value="1"/>
</dbReference>
<keyword evidence="8" id="KW-0378">Hydrolase</keyword>
<evidence type="ECO:0000256" key="1">
    <source>
        <dbReference type="ARBA" id="ARBA00004498"/>
    </source>
</evidence>
<evidence type="ECO:0000256" key="8">
    <source>
        <dbReference type="ARBA" id="ARBA00022801"/>
    </source>
</evidence>
<dbReference type="InterPro" id="IPR002477">
    <property type="entry name" value="Peptidoglycan-bd-like"/>
</dbReference>
<feature type="binding site" evidence="17">
    <location>
        <position position="159"/>
    </location>
    <ligand>
        <name>Zn(2+)</name>
        <dbReference type="ChEBI" id="CHEBI:29105"/>
        <label>1</label>
    </ligand>
</feature>
<keyword evidence="11" id="KW-0482">Metalloprotease</keyword>
<comment type="similarity">
    <text evidence="2">Belongs to the peptidase M10A family.</text>
</comment>
<feature type="binding site" description="in inhibited form" evidence="17">
    <location>
        <position position="86"/>
    </location>
    <ligand>
        <name>Zn(2+)</name>
        <dbReference type="ChEBI" id="CHEBI:29105"/>
        <label>2</label>
        <note>catalytic</note>
    </ligand>
</feature>
<evidence type="ECO:0000256" key="12">
    <source>
        <dbReference type="ARBA" id="ARBA00023105"/>
    </source>
</evidence>
<keyword evidence="12" id="KW-0177">Collagen degradation</keyword>
<evidence type="ECO:0000256" key="18">
    <source>
        <dbReference type="PIRSR" id="PIRSR621190-5"/>
    </source>
</evidence>
<evidence type="ECO:0000256" key="14">
    <source>
        <dbReference type="ARBA" id="ARBA00023157"/>
    </source>
</evidence>
<dbReference type="Gene3D" id="3.40.390.10">
    <property type="entry name" value="Collagenase (Catalytic Domain)"/>
    <property type="match status" value="1"/>
</dbReference>
<evidence type="ECO:0000256" key="9">
    <source>
        <dbReference type="ARBA" id="ARBA00022833"/>
    </source>
</evidence>
<dbReference type="PRINTS" id="PR00138">
    <property type="entry name" value="MATRIXIN"/>
</dbReference>
<dbReference type="InterPro" id="IPR036365">
    <property type="entry name" value="PGBD-like_sf"/>
</dbReference>
<evidence type="ECO:0000313" key="21">
    <source>
        <dbReference type="Ensembl" id="ENSLLTP00000011692.1"/>
    </source>
</evidence>